<organism evidence="1 2">
    <name type="scientific">Rickenella mellea</name>
    <dbReference type="NCBI Taxonomy" id="50990"/>
    <lineage>
        <taxon>Eukaryota</taxon>
        <taxon>Fungi</taxon>
        <taxon>Dikarya</taxon>
        <taxon>Basidiomycota</taxon>
        <taxon>Agaricomycotina</taxon>
        <taxon>Agaricomycetes</taxon>
        <taxon>Hymenochaetales</taxon>
        <taxon>Rickenellaceae</taxon>
        <taxon>Rickenella</taxon>
    </lineage>
</organism>
<feature type="non-terminal residue" evidence="1">
    <location>
        <position position="1"/>
    </location>
</feature>
<sequence>LSSFSLWPQPHTLVVHPLYSHQEWIKYRRQVLLVAHRRRCLDPNQRLDDPIIFFRAI</sequence>
<gene>
    <name evidence="1" type="ORF">BD410DRAFT_829135</name>
</gene>
<reference evidence="1 2" key="1">
    <citation type="submission" date="2018-06" db="EMBL/GenBank/DDBJ databases">
        <title>A transcriptomic atlas of mushroom development highlights an independent origin of complex multicellularity.</title>
        <authorList>
            <consortium name="DOE Joint Genome Institute"/>
            <person name="Krizsan K."/>
            <person name="Almasi E."/>
            <person name="Merenyi Z."/>
            <person name="Sahu N."/>
            <person name="Viragh M."/>
            <person name="Koszo T."/>
            <person name="Mondo S."/>
            <person name="Kiss B."/>
            <person name="Balint B."/>
            <person name="Kues U."/>
            <person name="Barry K."/>
            <person name="Hegedus J.C."/>
            <person name="Henrissat B."/>
            <person name="Johnson J."/>
            <person name="Lipzen A."/>
            <person name="Ohm R."/>
            <person name="Nagy I."/>
            <person name="Pangilinan J."/>
            <person name="Yan J."/>
            <person name="Xiong Y."/>
            <person name="Grigoriev I.V."/>
            <person name="Hibbett D.S."/>
            <person name="Nagy L.G."/>
        </authorList>
    </citation>
    <scope>NUCLEOTIDE SEQUENCE [LARGE SCALE GENOMIC DNA]</scope>
    <source>
        <strain evidence="1 2">SZMC22713</strain>
    </source>
</reference>
<dbReference type="Proteomes" id="UP000294933">
    <property type="component" value="Unassembled WGS sequence"/>
</dbReference>
<name>A0A4Y7Q1W8_9AGAM</name>
<protein>
    <submittedName>
        <fullName evidence="1">Uncharacterized protein</fullName>
    </submittedName>
</protein>
<keyword evidence="2" id="KW-1185">Reference proteome</keyword>
<dbReference type="VEuPathDB" id="FungiDB:BD410DRAFT_829135"/>
<evidence type="ECO:0000313" key="1">
    <source>
        <dbReference type="EMBL" id="TDL21405.1"/>
    </source>
</evidence>
<evidence type="ECO:0000313" key="2">
    <source>
        <dbReference type="Proteomes" id="UP000294933"/>
    </source>
</evidence>
<accession>A0A4Y7Q1W8</accession>
<dbReference type="EMBL" id="ML170181">
    <property type="protein sequence ID" value="TDL21405.1"/>
    <property type="molecule type" value="Genomic_DNA"/>
</dbReference>
<proteinExistence type="predicted"/>
<dbReference type="AlphaFoldDB" id="A0A4Y7Q1W8"/>
<dbReference type="OrthoDB" id="2745134at2759"/>